<name>A0A392NJ18_9FABA</name>
<dbReference type="AlphaFoldDB" id="A0A392NJ18"/>
<reference evidence="1 2" key="1">
    <citation type="journal article" date="2018" name="Front. Plant Sci.">
        <title>Red Clover (Trifolium pratense) and Zigzag Clover (T. medium) - A Picture of Genomic Similarities and Differences.</title>
        <authorList>
            <person name="Dluhosova J."/>
            <person name="Istvanek J."/>
            <person name="Nedelnik J."/>
            <person name="Repkova J."/>
        </authorList>
    </citation>
    <scope>NUCLEOTIDE SEQUENCE [LARGE SCALE GENOMIC DNA]</scope>
    <source>
        <strain evidence="2">cv. 10/8</strain>
        <tissue evidence="1">Leaf</tissue>
    </source>
</reference>
<feature type="non-terminal residue" evidence="1">
    <location>
        <position position="1"/>
    </location>
</feature>
<comment type="caution">
    <text evidence="1">The sequence shown here is derived from an EMBL/GenBank/DDBJ whole genome shotgun (WGS) entry which is preliminary data.</text>
</comment>
<evidence type="ECO:0000313" key="2">
    <source>
        <dbReference type="Proteomes" id="UP000265520"/>
    </source>
</evidence>
<organism evidence="1 2">
    <name type="scientific">Trifolium medium</name>
    <dbReference type="NCBI Taxonomy" id="97028"/>
    <lineage>
        <taxon>Eukaryota</taxon>
        <taxon>Viridiplantae</taxon>
        <taxon>Streptophyta</taxon>
        <taxon>Embryophyta</taxon>
        <taxon>Tracheophyta</taxon>
        <taxon>Spermatophyta</taxon>
        <taxon>Magnoliopsida</taxon>
        <taxon>eudicotyledons</taxon>
        <taxon>Gunneridae</taxon>
        <taxon>Pentapetalae</taxon>
        <taxon>rosids</taxon>
        <taxon>fabids</taxon>
        <taxon>Fabales</taxon>
        <taxon>Fabaceae</taxon>
        <taxon>Papilionoideae</taxon>
        <taxon>50 kb inversion clade</taxon>
        <taxon>NPAAA clade</taxon>
        <taxon>Hologalegina</taxon>
        <taxon>IRL clade</taxon>
        <taxon>Trifolieae</taxon>
        <taxon>Trifolium</taxon>
    </lineage>
</organism>
<sequence>VYSAKGVYLMLTQMESGDLPDILYIIWHKATPLRVSLFELRVVINKIACGYEFNL</sequence>
<protein>
    <submittedName>
        <fullName evidence="1">Uncharacterized protein</fullName>
    </submittedName>
</protein>
<proteinExistence type="predicted"/>
<dbReference type="Proteomes" id="UP000265520">
    <property type="component" value="Unassembled WGS sequence"/>
</dbReference>
<evidence type="ECO:0000313" key="1">
    <source>
        <dbReference type="EMBL" id="MCH99792.1"/>
    </source>
</evidence>
<dbReference type="EMBL" id="LXQA010041348">
    <property type="protein sequence ID" value="MCH99792.1"/>
    <property type="molecule type" value="Genomic_DNA"/>
</dbReference>
<accession>A0A392NJ18</accession>
<keyword evidence="2" id="KW-1185">Reference proteome</keyword>